<evidence type="ECO:0000313" key="10">
    <source>
        <dbReference type="Proteomes" id="UP001642360"/>
    </source>
</evidence>
<evidence type="ECO:0000256" key="1">
    <source>
        <dbReference type="ARBA" id="ARBA00004434"/>
    </source>
</evidence>
<protein>
    <submittedName>
        <fullName evidence="9">Uncharacterized protein</fullName>
    </submittedName>
</protein>
<proteinExistence type="inferred from homology"/>
<dbReference type="PANTHER" id="PTHR28492:SF1">
    <property type="entry name" value="UBIQUINOL-CYTOCHROME-C REDUCTASE COMPLEX ASSEMBLY FACTOR 6"/>
    <property type="match status" value="1"/>
</dbReference>
<keyword evidence="4 8" id="KW-1133">Transmembrane helix</keyword>
<accession>A0ABC8UKA6</accession>
<evidence type="ECO:0000256" key="4">
    <source>
        <dbReference type="ARBA" id="ARBA00022989"/>
    </source>
</evidence>
<evidence type="ECO:0000256" key="7">
    <source>
        <dbReference type="ARBA" id="ARBA00044944"/>
    </source>
</evidence>
<reference evidence="9 10" key="1">
    <citation type="submission" date="2024-02" db="EMBL/GenBank/DDBJ databases">
        <authorList>
            <person name="Vignale AGUSTIN F."/>
            <person name="Sosa J E."/>
            <person name="Modenutti C."/>
        </authorList>
    </citation>
    <scope>NUCLEOTIDE SEQUENCE [LARGE SCALE GENOMIC DNA]</scope>
</reference>
<keyword evidence="2 8" id="KW-0812">Transmembrane</keyword>
<dbReference type="EMBL" id="CAUOFW020008058">
    <property type="protein sequence ID" value="CAK9181486.1"/>
    <property type="molecule type" value="Genomic_DNA"/>
</dbReference>
<evidence type="ECO:0000313" key="9">
    <source>
        <dbReference type="EMBL" id="CAK9181486.1"/>
    </source>
</evidence>
<evidence type="ECO:0000256" key="6">
    <source>
        <dbReference type="ARBA" id="ARBA00023136"/>
    </source>
</evidence>
<comment type="similarity">
    <text evidence="7">Belongs to the UQCC6 family.</text>
</comment>
<organism evidence="9 10">
    <name type="scientific">Ilex paraguariensis</name>
    <name type="common">yerba mate</name>
    <dbReference type="NCBI Taxonomy" id="185542"/>
    <lineage>
        <taxon>Eukaryota</taxon>
        <taxon>Viridiplantae</taxon>
        <taxon>Streptophyta</taxon>
        <taxon>Embryophyta</taxon>
        <taxon>Tracheophyta</taxon>
        <taxon>Spermatophyta</taxon>
        <taxon>Magnoliopsida</taxon>
        <taxon>eudicotyledons</taxon>
        <taxon>Gunneridae</taxon>
        <taxon>Pentapetalae</taxon>
        <taxon>asterids</taxon>
        <taxon>campanulids</taxon>
        <taxon>Aquifoliales</taxon>
        <taxon>Aquifoliaceae</taxon>
        <taxon>Ilex</taxon>
    </lineage>
</organism>
<keyword evidence="6 8" id="KW-0472">Membrane</keyword>
<keyword evidence="10" id="KW-1185">Reference proteome</keyword>
<dbReference type="Proteomes" id="UP001642360">
    <property type="component" value="Unassembled WGS sequence"/>
</dbReference>
<evidence type="ECO:0000256" key="8">
    <source>
        <dbReference type="SAM" id="Phobius"/>
    </source>
</evidence>
<dbReference type="Pfam" id="PF14990">
    <property type="entry name" value="DUF4516"/>
    <property type="match status" value="1"/>
</dbReference>
<comment type="subcellular location">
    <subcellularLocation>
        <location evidence="1">Mitochondrion inner membrane</location>
        <topology evidence="1">Single-pass membrane protein</topology>
    </subcellularLocation>
</comment>
<comment type="caution">
    <text evidence="9">The sequence shown here is derived from an EMBL/GenBank/DDBJ whole genome shotgun (WGS) entry which is preliminary data.</text>
</comment>
<keyword evidence="3" id="KW-0999">Mitochondrion inner membrane</keyword>
<keyword evidence="5" id="KW-0496">Mitochondrion</keyword>
<dbReference type="InterPro" id="IPR027858">
    <property type="entry name" value="BRAWNIN"/>
</dbReference>
<evidence type="ECO:0000256" key="5">
    <source>
        <dbReference type="ARBA" id="ARBA00023128"/>
    </source>
</evidence>
<evidence type="ECO:0000256" key="3">
    <source>
        <dbReference type="ARBA" id="ARBA00022792"/>
    </source>
</evidence>
<sequence length="69" mass="7542">MNQKLGGWGLPTATASLAWSCAVIFVSLLSGASVVHSIFKPDLVRGNCPYYRILLHGFSMPMTLLIRCM</sequence>
<dbReference type="GO" id="GO:0005743">
    <property type="term" value="C:mitochondrial inner membrane"/>
    <property type="evidence" value="ECO:0007669"/>
    <property type="project" value="UniProtKB-SubCell"/>
</dbReference>
<gene>
    <name evidence="9" type="ORF">ILEXP_LOCUS51559</name>
</gene>
<dbReference type="AlphaFoldDB" id="A0ABC8UKA6"/>
<evidence type="ECO:0000256" key="2">
    <source>
        <dbReference type="ARBA" id="ARBA00022692"/>
    </source>
</evidence>
<name>A0ABC8UKA6_9AQUA</name>
<feature type="transmembrane region" description="Helical" evidence="8">
    <location>
        <begin position="12"/>
        <end position="38"/>
    </location>
</feature>
<dbReference type="PANTHER" id="PTHR28492">
    <property type="entry name" value="HYPOTHETICAL PROTEIN LOC691921"/>
    <property type="match status" value="1"/>
</dbReference>